<dbReference type="Proteomes" id="UP000192758">
    <property type="component" value="Unassembled WGS sequence"/>
</dbReference>
<name>A0A1W0E5N4_9MICR</name>
<evidence type="ECO:0000313" key="1">
    <source>
        <dbReference type="EMBL" id="OQS54502.1"/>
    </source>
</evidence>
<dbReference type="VEuPathDB" id="MicrosporidiaDB:EHP00_10"/>
<evidence type="ECO:0000313" key="2">
    <source>
        <dbReference type="Proteomes" id="UP000192758"/>
    </source>
</evidence>
<protein>
    <submittedName>
        <fullName evidence="1">Uncharacterized protein</fullName>
    </submittedName>
</protein>
<reference evidence="1 2" key="1">
    <citation type="journal article" date="2017" name="Environ. Microbiol.">
        <title>Decay of the glycolytic pathway and adaptation to intranuclear parasitism within Enterocytozoonidae microsporidia.</title>
        <authorList>
            <person name="Wiredu Boakye D."/>
            <person name="Jaroenlak P."/>
            <person name="Prachumwat A."/>
            <person name="Williams T.A."/>
            <person name="Bateman K.S."/>
            <person name="Itsathitphaisarn O."/>
            <person name="Sritunyalucksana K."/>
            <person name="Paszkiewicz K.H."/>
            <person name="Moore K.A."/>
            <person name="Stentiford G.D."/>
            <person name="Williams B.A."/>
        </authorList>
    </citation>
    <scope>NUCLEOTIDE SEQUENCE [LARGE SCALE GENOMIC DNA]</scope>
    <source>
        <strain evidence="1 2">TH1</strain>
    </source>
</reference>
<dbReference type="AlphaFoldDB" id="A0A1W0E5N4"/>
<dbReference type="OrthoDB" id="10252174at2759"/>
<comment type="caution">
    <text evidence="1">The sequence shown here is derived from an EMBL/GenBank/DDBJ whole genome shotgun (WGS) entry which is preliminary data.</text>
</comment>
<keyword evidence="2" id="KW-1185">Reference proteome</keyword>
<sequence>MLDIKEIILSKIQTIEKICSQIENNEVDVVDLLKSELKNLKMIQDSINFEQQNKSVIKAEESLYKKRFYLKDGSTYVITNKPTKNYKYLYDAKTKIITYEFENGQIERTFECGLKEIRTNNGQIYIKYKDEGYEQIAN</sequence>
<proteinExistence type="predicted"/>
<dbReference type="EMBL" id="MNPJ01000019">
    <property type="protein sequence ID" value="OQS54502.1"/>
    <property type="molecule type" value="Genomic_DNA"/>
</dbReference>
<gene>
    <name evidence="1" type="ORF">EHP00_10</name>
</gene>
<accession>A0A1W0E5N4</accession>
<organism evidence="1 2">
    <name type="scientific">Ecytonucleospora hepatopenaei</name>
    <dbReference type="NCBI Taxonomy" id="646526"/>
    <lineage>
        <taxon>Eukaryota</taxon>
        <taxon>Fungi</taxon>
        <taxon>Fungi incertae sedis</taxon>
        <taxon>Microsporidia</taxon>
        <taxon>Enterocytozoonidae</taxon>
        <taxon>Ecytonucleospora</taxon>
    </lineage>
</organism>